<feature type="compositionally biased region" description="Basic and acidic residues" evidence="1">
    <location>
        <begin position="100"/>
        <end position="115"/>
    </location>
</feature>
<dbReference type="AlphaFoldDB" id="A0A3R8MUC5"/>
<reference evidence="4 5" key="1">
    <citation type="submission" date="2018-11" db="EMBL/GenBank/DDBJ databases">
        <title>Genome sequencing of Lautropia sp. KCOM 2505 (= ChDC F240).</title>
        <authorList>
            <person name="Kook J.-K."/>
            <person name="Park S.-N."/>
            <person name="Lim Y.K."/>
        </authorList>
    </citation>
    <scope>NUCLEOTIDE SEQUENCE [LARGE SCALE GENOMIC DNA]</scope>
    <source>
        <strain evidence="4 5">KCOM 2505</strain>
    </source>
</reference>
<dbReference type="InterPro" id="IPR054399">
    <property type="entry name" value="Fervidolysin-like_N_prodom"/>
</dbReference>
<evidence type="ECO:0000256" key="1">
    <source>
        <dbReference type="SAM" id="MobiDB-lite"/>
    </source>
</evidence>
<dbReference type="OrthoDB" id="710223at2"/>
<dbReference type="Proteomes" id="UP000270261">
    <property type="component" value="Unassembled WGS sequence"/>
</dbReference>
<feature type="domain" description="Fervidolysin-like N-terminal prodomain" evidence="3">
    <location>
        <begin position="136"/>
        <end position="201"/>
    </location>
</feature>
<accession>A0A3R8MUC5</accession>
<dbReference type="RefSeq" id="WP_125094811.1">
    <property type="nucleotide sequence ID" value="NZ_RRUE01000001.1"/>
</dbReference>
<gene>
    <name evidence="4" type="ORF">EHV23_03990</name>
</gene>
<evidence type="ECO:0000313" key="5">
    <source>
        <dbReference type="Proteomes" id="UP000270261"/>
    </source>
</evidence>
<evidence type="ECO:0000259" key="3">
    <source>
        <dbReference type="Pfam" id="PF22148"/>
    </source>
</evidence>
<evidence type="ECO:0000313" key="4">
    <source>
        <dbReference type="EMBL" id="RRN45382.1"/>
    </source>
</evidence>
<keyword evidence="5" id="KW-1185">Reference proteome</keyword>
<organism evidence="4 5">
    <name type="scientific">Lautropia dentalis</name>
    <dbReference type="NCBI Taxonomy" id="2490857"/>
    <lineage>
        <taxon>Bacteria</taxon>
        <taxon>Pseudomonadati</taxon>
        <taxon>Pseudomonadota</taxon>
        <taxon>Betaproteobacteria</taxon>
        <taxon>Burkholderiales</taxon>
        <taxon>Burkholderiaceae</taxon>
        <taxon>Lautropia</taxon>
    </lineage>
</organism>
<feature type="region of interest" description="Disordered" evidence="1">
    <location>
        <begin position="25"/>
        <end position="132"/>
    </location>
</feature>
<protein>
    <recommendedName>
        <fullName evidence="3">Fervidolysin-like N-terminal prodomain domain-containing protein</fullName>
    </recommendedName>
</protein>
<dbReference type="EMBL" id="RRUE01000001">
    <property type="protein sequence ID" value="RRN45382.1"/>
    <property type="molecule type" value="Genomic_DNA"/>
</dbReference>
<comment type="caution">
    <text evidence="4">The sequence shown here is derived from an EMBL/GenBank/DDBJ whole genome shotgun (WGS) entry which is preliminary data.</text>
</comment>
<proteinExistence type="predicted"/>
<sequence>MRHDKTPLLAVAAALLMLQLAACGTKGPQTGNTSLPAGSESTPGKTEEGAVDPEKARAADQAQDAAASPADGKAADPAAGNTADAAATAASPDEGEPVDWDAHEKATAKAEKEAAAQEAAAGKLPQGQEIRDQDVRYTQNLIIHYDGSDDEAKQALLEAASSYGASVTYELDTMNVVVVRIPDGKPIGDAIAYFEKQKNVLAVNRDQVNELQ</sequence>
<dbReference type="Pfam" id="PF22148">
    <property type="entry name" value="Fervidolysin_NPro-like"/>
    <property type="match status" value="1"/>
</dbReference>
<name>A0A3R8MUC5_9BURK</name>
<keyword evidence="2" id="KW-0732">Signal</keyword>
<feature type="compositionally biased region" description="Basic and acidic residues" evidence="1">
    <location>
        <begin position="45"/>
        <end position="58"/>
    </location>
</feature>
<feature type="signal peptide" evidence="2">
    <location>
        <begin position="1"/>
        <end position="22"/>
    </location>
</feature>
<evidence type="ECO:0000256" key="2">
    <source>
        <dbReference type="SAM" id="SignalP"/>
    </source>
</evidence>
<feature type="compositionally biased region" description="Polar residues" evidence="1">
    <location>
        <begin position="27"/>
        <end position="44"/>
    </location>
</feature>
<feature type="compositionally biased region" description="Low complexity" evidence="1">
    <location>
        <begin position="59"/>
        <end position="90"/>
    </location>
</feature>
<feature type="chain" id="PRO_5018638987" description="Fervidolysin-like N-terminal prodomain domain-containing protein" evidence="2">
    <location>
        <begin position="23"/>
        <end position="212"/>
    </location>
</feature>